<sequence>EPEKGHLSQDLINILAFADERLAELKSLKDHFINGVDLPEADVKSIISKYNNEAVRQTVAQIKNAEVGRKTPFEERYKKQMELLKLPLLPTTTIGSFPQTQEVRKYRADYKAGRISQEEYENFIKKQIEHVIKVQEELDLDVLVHGEFERTDMVEFFGEKLEGFAFTKNGWVQSYGTRCVRPPIIYGDVSRPNPMTLKETVYAQSLTDRPVKGMLTGPVTILNWSFYRKDIPKEEVAYQIAIALREEVLDLEKAGIKIIQIDEPAFREGLPLKKSKQEAYLNWAVKAFKLSP</sequence>
<comment type="cofactor">
    <cofactor evidence="1">
        <name>Zn(2+)</name>
        <dbReference type="ChEBI" id="CHEBI:29105"/>
    </cofactor>
</comment>
<proteinExistence type="predicted"/>
<dbReference type="InterPro" id="IPR002629">
    <property type="entry name" value="Met_Synth_C/arc"/>
</dbReference>
<evidence type="ECO:0000256" key="2">
    <source>
        <dbReference type="ARBA" id="ARBA00022723"/>
    </source>
</evidence>
<dbReference type="GO" id="GO:0009086">
    <property type="term" value="P:methionine biosynthetic process"/>
    <property type="evidence" value="ECO:0007669"/>
    <property type="project" value="InterPro"/>
</dbReference>
<dbReference type="GO" id="GO:0032259">
    <property type="term" value="P:methylation"/>
    <property type="evidence" value="ECO:0007669"/>
    <property type="project" value="UniProtKB-KW"/>
</dbReference>
<dbReference type="Gene3D" id="3.20.20.210">
    <property type="match status" value="2"/>
</dbReference>
<keyword evidence="5" id="KW-0489">Methyltransferase</keyword>
<accession>C4FIL6</accession>
<dbReference type="CDD" id="cd03311">
    <property type="entry name" value="CIMS_C_terminal_like"/>
    <property type="match status" value="1"/>
</dbReference>
<dbReference type="AlphaFoldDB" id="C4FIL6"/>
<dbReference type="InterPro" id="IPR038071">
    <property type="entry name" value="UROD/MetE-like_sf"/>
</dbReference>
<dbReference type="PANTHER" id="PTHR30519">
    <property type="entry name" value="5-METHYLTETRAHYDROPTEROYLTRIGLUTAMATE--HOMOCYSTEINE METHYLTRANSFERASE"/>
    <property type="match status" value="1"/>
</dbReference>
<dbReference type="GO" id="GO:0008270">
    <property type="term" value="F:zinc ion binding"/>
    <property type="evidence" value="ECO:0007669"/>
    <property type="project" value="InterPro"/>
</dbReference>
<evidence type="ECO:0000259" key="4">
    <source>
        <dbReference type="Pfam" id="PF01717"/>
    </source>
</evidence>
<dbReference type="Pfam" id="PF01717">
    <property type="entry name" value="Meth_synt_2"/>
    <property type="match status" value="1"/>
</dbReference>
<comment type="caution">
    <text evidence="5">The sequence shown here is derived from an EMBL/GenBank/DDBJ whole genome shotgun (WGS) entry which is preliminary data.</text>
</comment>
<reference evidence="5 6" key="1">
    <citation type="submission" date="2009-04" db="EMBL/GenBank/DDBJ databases">
        <authorList>
            <person name="Reysenbach A.-L."/>
            <person name="Heidelberg J.F."/>
            <person name="Nelson W.C."/>
        </authorList>
    </citation>
    <scope>NUCLEOTIDE SEQUENCE [LARGE SCALE GENOMIC DNA]</scope>
    <source>
        <strain evidence="5 6">SS-5</strain>
    </source>
</reference>
<dbReference type="SUPFAM" id="SSF51726">
    <property type="entry name" value="UROD/MetE-like"/>
    <property type="match status" value="1"/>
</dbReference>
<feature type="non-terminal residue" evidence="5">
    <location>
        <position position="1"/>
    </location>
</feature>
<dbReference type="Proteomes" id="UP000005540">
    <property type="component" value="Unassembled WGS sequence"/>
</dbReference>
<evidence type="ECO:0000256" key="3">
    <source>
        <dbReference type="ARBA" id="ARBA00022833"/>
    </source>
</evidence>
<evidence type="ECO:0000313" key="5">
    <source>
        <dbReference type="EMBL" id="EEP61097.1"/>
    </source>
</evidence>
<gene>
    <name evidence="5" type="ORF">SULYE_0401</name>
</gene>
<dbReference type="EC" id="2.1.1.14" evidence="5"/>
<evidence type="ECO:0000256" key="1">
    <source>
        <dbReference type="ARBA" id="ARBA00001947"/>
    </source>
</evidence>
<keyword evidence="6" id="KW-1185">Reference proteome</keyword>
<name>C4FIL6_9AQUI</name>
<keyword evidence="5" id="KW-0808">Transferase</keyword>
<dbReference type="GO" id="GO:0003871">
    <property type="term" value="F:5-methyltetrahydropteroyltriglutamate-homocysteine S-methyltransferase activity"/>
    <property type="evidence" value="ECO:0007669"/>
    <property type="project" value="UniProtKB-EC"/>
</dbReference>
<keyword evidence="3" id="KW-0862">Zinc</keyword>
<dbReference type="EMBL" id="ABZS01000025">
    <property type="protein sequence ID" value="EEP61097.1"/>
    <property type="molecule type" value="Genomic_DNA"/>
</dbReference>
<evidence type="ECO:0000313" key="6">
    <source>
        <dbReference type="Proteomes" id="UP000005540"/>
    </source>
</evidence>
<feature type="domain" description="Cobalamin-independent methionine synthase MetE C-terminal/archaeal" evidence="4">
    <location>
        <begin position="89"/>
        <end position="291"/>
    </location>
</feature>
<organism evidence="5 6">
    <name type="scientific">Sulfurihydrogenibium yellowstonense SS-5</name>
    <dbReference type="NCBI Taxonomy" id="432331"/>
    <lineage>
        <taxon>Bacteria</taxon>
        <taxon>Pseudomonadati</taxon>
        <taxon>Aquificota</taxon>
        <taxon>Aquificia</taxon>
        <taxon>Aquificales</taxon>
        <taxon>Hydrogenothermaceae</taxon>
        <taxon>Sulfurihydrogenibium</taxon>
    </lineage>
</organism>
<protein>
    <submittedName>
        <fullName evidence="5">5-methyltetrahydropteroyltriglutamate--homocysteine methyltransferase</fullName>
        <ecNumber evidence="5">2.1.1.14</ecNumber>
    </submittedName>
</protein>
<keyword evidence="2" id="KW-0479">Metal-binding</keyword>